<gene>
    <name evidence="5" type="primary">coaE</name>
    <name evidence="7" type="ORF">H4K34_16740</name>
</gene>
<feature type="binding site" evidence="5">
    <location>
        <begin position="10"/>
        <end position="15"/>
    </location>
    <ligand>
        <name>ATP</name>
        <dbReference type="ChEBI" id="CHEBI:30616"/>
    </ligand>
</feature>
<dbReference type="UniPathway" id="UPA00241">
    <property type="reaction ID" value="UER00356"/>
</dbReference>
<proteinExistence type="inferred from homology"/>
<keyword evidence="3 5" id="KW-0067">ATP-binding</keyword>
<dbReference type="AlphaFoldDB" id="A0A7H0VE51"/>
<organism evidence="7 8">
    <name type="scientific">Croceimicrobium hydrocarbonivorans</name>
    <dbReference type="NCBI Taxonomy" id="2761580"/>
    <lineage>
        <taxon>Bacteria</taxon>
        <taxon>Pseudomonadati</taxon>
        <taxon>Bacteroidota</taxon>
        <taxon>Flavobacteriia</taxon>
        <taxon>Flavobacteriales</taxon>
        <taxon>Owenweeksiaceae</taxon>
        <taxon>Croceimicrobium</taxon>
    </lineage>
</organism>
<dbReference type="PROSITE" id="PS51219">
    <property type="entry name" value="DPCK"/>
    <property type="match status" value="1"/>
</dbReference>
<dbReference type="GO" id="GO:0005524">
    <property type="term" value="F:ATP binding"/>
    <property type="evidence" value="ECO:0007669"/>
    <property type="project" value="UniProtKB-UniRule"/>
</dbReference>
<comment type="pathway">
    <text evidence="5">Cofactor biosynthesis; coenzyme A biosynthesis; CoA from (R)-pantothenate: step 5/5.</text>
</comment>
<dbReference type="SUPFAM" id="SSF52540">
    <property type="entry name" value="P-loop containing nucleoside triphosphate hydrolases"/>
    <property type="match status" value="1"/>
</dbReference>
<dbReference type="PANTHER" id="PTHR10695">
    <property type="entry name" value="DEPHOSPHO-COA KINASE-RELATED"/>
    <property type="match status" value="1"/>
</dbReference>
<name>A0A7H0VE51_9FLAO</name>
<dbReference type="GO" id="GO:0005737">
    <property type="term" value="C:cytoplasm"/>
    <property type="evidence" value="ECO:0007669"/>
    <property type="project" value="UniProtKB-SubCell"/>
</dbReference>
<comment type="similarity">
    <text evidence="1 5">Belongs to the CoaE family.</text>
</comment>
<keyword evidence="2 5" id="KW-0547">Nucleotide-binding</keyword>
<evidence type="ECO:0000256" key="5">
    <source>
        <dbReference type="HAMAP-Rule" id="MF_00376"/>
    </source>
</evidence>
<dbReference type="GO" id="GO:0004140">
    <property type="term" value="F:dephospho-CoA kinase activity"/>
    <property type="evidence" value="ECO:0007669"/>
    <property type="project" value="UniProtKB-UniRule"/>
</dbReference>
<comment type="subcellular location">
    <subcellularLocation>
        <location evidence="5">Cytoplasm</location>
    </subcellularLocation>
</comment>
<evidence type="ECO:0000256" key="4">
    <source>
        <dbReference type="ARBA" id="ARBA00022993"/>
    </source>
</evidence>
<comment type="function">
    <text evidence="5">Catalyzes the phosphorylation of the 3'-hydroxyl group of dephosphocoenzyme A to form coenzyme A.</text>
</comment>
<dbReference type="NCBIfam" id="TIGR00152">
    <property type="entry name" value="dephospho-CoA kinase"/>
    <property type="match status" value="1"/>
</dbReference>
<keyword evidence="5 7" id="KW-0808">Transferase</keyword>
<keyword evidence="5 7" id="KW-0418">Kinase</keyword>
<dbReference type="EMBL" id="CP060139">
    <property type="protein sequence ID" value="QNR23999.1"/>
    <property type="molecule type" value="Genomic_DNA"/>
</dbReference>
<evidence type="ECO:0000313" key="8">
    <source>
        <dbReference type="Proteomes" id="UP000516305"/>
    </source>
</evidence>
<dbReference type="RefSeq" id="WP_210758532.1">
    <property type="nucleotide sequence ID" value="NZ_CP060139.1"/>
</dbReference>
<keyword evidence="8" id="KW-1185">Reference proteome</keyword>
<dbReference type="Pfam" id="PF01121">
    <property type="entry name" value="CoaE"/>
    <property type="match status" value="1"/>
</dbReference>
<evidence type="ECO:0000256" key="2">
    <source>
        <dbReference type="ARBA" id="ARBA00022741"/>
    </source>
</evidence>
<dbReference type="InterPro" id="IPR027417">
    <property type="entry name" value="P-loop_NTPase"/>
</dbReference>
<dbReference type="GO" id="GO:0015937">
    <property type="term" value="P:coenzyme A biosynthetic process"/>
    <property type="evidence" value="ECO:0007669"/>
    <property type="project" value="UniProtKB-UniRule"/>
</dbReference>
<sequence length="197" mass="22316">MIVGLTGGIGSGKTTVAQIFQQLKVPVFVADEESKRLLDTDADLQAQLVEWLGPELIKEGRVDRAYMASRIFKDEDLLKKVNALIHPAVGRAFQTWYQKQEAPYIIREAAILFESGTHKDCAKIIVVSAPEELRLQRVIKRSGESPEQVKARMAKQWPQEKKEALADYIIHNDHQEMLIPQVLQIHEDLIHIANTGR</sequence>
<evidence type="ECO:0000256" key="3">
    <source>
        <dbReference type="ARBA" id="ARBA00022840"/>
    </source>
</evidence>
<dbReference type="EC" id="2.7.1.24" evidence="5 6"/>
<keyword evidence="5" id="KW-0963">Cytoplasm</keyword>
<evidence type="ECO:0000256" key="1">
    <source>
        <dbReference type="ARBA" id="ARBA00009018"/>
    </source>
</evidence>
<accession>A0A7H0VE51</accession>
<dbReference type="Gene3D" id="3.40.50.300">
    <property type="entry name" value="P-loop containing nucleotide triphosphate hydrolases"/>
    <property type="match status" value="1"/>
</dbReference>
<evidence type="ECO:0000313" key="7">
    <source>
        <dbReference type="EMBL" id="QNR23999.1"/>
    </source>
</evidence>
<evidence type="ECO:0000256" key="6">
    <source>
        <dbReference type="NCBIfam" id="TIGR00152"/>
    </source>
</evidence>
<comment type="catalytic activity">
    <reaction evidence="5">
        <text>3'-dephospho-CoA + ATP = ADP + CoA + H(+)</text>
        <dbReference type="Rhea" id="RHEA:18245"/>
        <dbReference type="ChEBI" id="CHEBI:15378"/>
        <dbReference type="ChEBI" id="CHEBI:30616"/>
        <dbReference type="ChEBI" id="CHEBI:57287"/>
        <dbReference type="ChEBI" id="CHEBI:57328"/>
        <dbReference type="ChEBI" id="CHEBI:456216"/>
        <dbReference type="EC" id="2.7.1.24"/>
    </reaction>
</comment>
<dbReference type="KEGG" id="chyd:H4K34_16740"/>
<dbReference type="CDD" id="cd02022">
    <property type="entry name" value="DPCK"/>
    <property type="match status" value="1"/>
</dbReference>
<dbReference type="InterPro" id="IPR001977">
    <property type="entry name" value="Depp_CoAkinase"/>
</dbReference>
<protein>
    <recommendedName>
        <fullName evidence="5 6">Dephospho-CoA kinase</fullName>
        <ecNumber evidence="5 6">2.7.1.24</ecNumber>
    </recommendedName>
    <alternativeName>
        <fullName evidence="5">Dephosphocoenzyme A kinase</fullName>
    </alternativeName>
</protein>
<keyword evidence="4 5" id="KW-0173">Coenzyme A biosynthesis</keyword>
<dbReference type="Proteomes" id="UP000516305">
    <property type="component" value="Chromosome"/>
</dbReference>
<dbReference type="HAMAP" id="MF_00376">
    <property type="entry name" value="Dephospho_CoA_kinase"/>
    <property type="match status" value="1"/>
</dbReference>
<reference evidence="7 8" key="1">
    <citation type="submission" date="2020-08" db="EMBL/GenBank/DDBJ databases">
        <title>Croceimicrobium hydrocarbonivorans gen. nov., sp. nov., a novel marine bacterium isolated from a bacterial consortium that degrades polyethylene terephthalate.</title>
        <authorList>
            <person name="Liu R."/>
        </authorList>
    </citation>
    <scope>NUCLEOTIDE SEQUENCE [LARGE SCALE GENOMIC DNA]</scope>
    <source>
        <strain evidence="7 8">A20-9</strain>
    </source>
</reference>
<dbReference type="PANTHER" id="PTHR10695:SF46">
    <property type="entry name" value="BIFUNCTIONAL COENZYME A SYNTHASE-RELATED"/>
    <property type="match status" value="1"/>
</dbReference>